<gene>
    <name evidence="1" type="ORF">M0R45_030097</name>
</gene>
<accession>A0AAW1WAE7</accession>
<organism evidence="1 2">
    <name type="scientific">Rubus argutus</name>
    <name type="common">Southern blackberry</name>
    <dbReference type="NCBI Taxonomy" id="59490"/>
    <lineage>
        <taxon>Eukaryota</taxon>
        <taxon>Viridiplantae</taxon>
        <taxon>Streptophyta</taxon>
        <taxon>Embryophyta</taxon>
        <taxon>Tracheophyta</taxon>
        <taxon>Spermatophyta</taxon>
        <taxon>Magnoliopsida</taxon>
        <taxon>eudicotyledons</taxon>
        <taxon>Gunneridae</taxon>
        <taxon>Pentapetalae</taxon>
        <taxon>rosids</taxon>
        <taxon>fabids</taxon>
        <taxon>Rosales</taxon>
        <taxon>Rosaceae</taxon>
        <taxon>Rosoideae</taxon>
        <taxon>Rosoideae incertae sedis</taxon>
        <taxon>Rubus</taxon>
    </lineage>
</organism>
<sequence>MYVPKEQALEPDCDTLAMAIATAELKPITETSAKTPSLHSLFAFTTLTLLEEKKRNWGQREAVNLDLDPLLM</sequence>
<evidence type="ECO:0000313" key="1">
    <source>
        <dbReference type="EMBL" id="KAK9921593.1"/>
    </source>
</evidence>
<dbReference type="Proteomes" id="UP001457282">
    <property type="component" value="Unassembled WGS sequence"/>
</dbReference>
<dbReference type="AlphaFoldDB" id="A0AAW1WAE7"/>
<reference evidence="1 2" key="1">
    <citation type="journal article" date="2023" name="G3 (Bethesda)">
        <title>A chromosome-length genome assembly and annotation of blackberry (Rubus argutus, cv. 'Hillquist').</title>
        <authorList>
            <person name="Bruna T."/>
            <person name="Aryal R."/>
            <person name="Dudchenko O."/>
            <person name="Sargent D.J."/>
            <person name="Mead D."/>
            <person name="Buti M."/>
            <person name="Cavallini A."/>
            <person name="Hytonen T."/>
            <person name="Andres J."/>
            <person name="Pham M."/>
            <person name="Weisz D."/>
            <person name="Mascagni F."/>
            <person name="Usai G."/>
            <person name="Natali L."/>
            <person name="Bassil N."/>
            <person name="Fernandez G.E."/>
            <person name="Lomsadze A."/>
            <person name="Armour M."/>
            <person name="Olukolu B."/>
            <person name="Poorten T."/>
            <person name="Britton C."/>
            <person name="Davik J."/>
            <person name="Ashrafi H."/>
            <person name="Aiden E.L."/>
            <person name="Borodovsky M."/>
            <person name="Worthington M."/>
        </authorList>
    </citation>
    <scope>NUCLEOTIDE SEQUENCE [LARGE SCALE GENOMIC DNA]</scope>
    <source>
        <strain evidence="1">PI 553951</strain>
    </source>
</reference>
<protein>
    <submittedName>
        <fullName evidence="1">Uncharacterized protein</fullName>
    </submittedName>
</protein>
<name>A0AAW1WAE7_RUBAR</name>
<dbReference type="EMBL" id="JBEDUW010000006">
    <property type="protein sequence ID" value="KAK9921593.1"/>
    <property type="molecule type" value="Genomic_DNA"/>
</dbReference>
<keyword evidence="2" id="KW-1185">Reference proteome</keyword>
<evidence type="ECO:0000313" key="2">
    <source>
        <dbReference type="Proteomes" id="UP001457282"/>
    </source>
</evidence>
<proteinExistence type="predicted"/>
<comment type="caution">
    <text evidence="1">The sequence shown here is derived from an EMBL/GenBank/DDBJ whole genome shotgun (WGS) entry which is preliminary data.</text>
</comment>